<evidence type="ECO:0000313" key="1">
    <source>
        <dbReference type="EMBL" id="CAE0506864.1"/>
    </source>
</evidence>
<protein>
    <submittedName>
        <fullName evidence="1">Uncharacterized protein</fullName>
    </submittedName>
</protein>
<sequence length="105" mass="11948">MSYGPTGAWAALPVRFTDVHTCAHFDRQPQSGLAWYWHIPVRHCRGAVPCQRNVLCVRVVTASMRTCRINLVDMRNPELVVMLIETDLLPPYLERQGYAQMGVHA</sequence>
<gene>
    <name evidence="1" type="ORF">DTER00134_LOCUS21940</name>
</gene>
<proteinExistence type="predicted"/>
<dbReference type="AlphaFoldDB" id="A0A7S3VUQ5"/>
<accession>A0A7S3VUQ5</accession>
<dbReference type="EMBL" id="HBIP01036079">
    <property type="protein sequence ID" value="CAE0506864.1"/>
    <property type="molecule type" value="Transcribed_RNA"/>
</dbReference>
<name>A0A7S3VUQ5_DUNTE</name>
<organism evidence="1">
    <name type="scientific">Dunaliella tertiolecta</name>
    <name type="common">Green alga</name>
    <dbReference type="NCBI Taxonomy" id="3047"/>
    <lineage>
        <taxon>Eukaryota</taxon>
        <taxon>Viridiplantae</taxon>
        <taxon>Chlorophyta</taxon>
        <taxon>core chlorophytes</taxon>
        <taxon>Chlorophyceae</taxon>
        <taxon>CS clade</taxon>
        <taxon>Chlamydomonadales</taxon>
        <taxon>Dunaliellaceae</taxon>
        <taxon>Dunaliella</taxon>
    </lineage>
</organism>
<reference evidence="1" key="1">
    <citation type="submission" date="2021-01" db="EMBL/GenBank/DDBJ databases">
        <authorList>
            <person name="Corre E."/>
            <person name="Pelletier E."/>
            <person name="Niang G."/>
            <person name="Scheremetjew M."/>
            <person name="Finn R."/>
            <person name="Kale V."/>
            <person name="Holt S."/>
            <person name="Cochrane G."/>
            <person name="Meng A."/>
            <person name="Brown T."/>
            <person name="Cohen L."/>
        </authorList>
    </citation>
    <scope>NUCLEOTIDE SEQUENCE</scope>
    <source>
        <strain evidence="1">CCMP1320</strain>
    </source>
</reference>